<organism evidence="2 3">
    <name type="scientific">Cerrena zonata</name>
    <dbReference type="NCBI Taxonomy" id="2478898"/>
    <lineage>
        <taxon>Eukaryota</taxon>
        <taxon>Fungi</taxon>
        <taxon>Dikarya</taxon>
        <taxon>Basidiomycota</taxon>
        <taxon>Agaricomycotina</taxon>
        <taxon>Agaricomycetes</taxon>
        <taxon>Polyporales</taxon>
        <taxon>Cerrenaceae</taxon>
        <taxon>Cerrena</taxon>
    </lineage>
</organism>
<keyword evidence="3" id="KW-1185">Reference proteome</keyword>
<dbReference type="InterPro" id="IPR011009">
    <property type="entry name" value="Kinase-like_dom_sf"/>
</dbReference>
<dbReference type="EMBL" id="JASBNA010000017">
    <property type="protein sequence ID" value="KAK7686380.1"/>
    <property type="molecule type" value="Genomic_DNA"/>
</dbReference>
<protein>
    <recommendedName>
        <fullName evidence="1">Protein kinase domain-containing protein</fullName>
    </recommendedName>
</protein>
<feature type="domain" description="Protein kinase" evidence="1">
    <location>
        <begin position="259"/>
        <end position="521"/>
    </location>
</feature>
<dbReference type="Proteomes" id="UP001385951">
    <property type="component" value="Unassembled WGS sequence"/>
</dbReference>
<evidence type="ECO:0000259" key="1">
    <source>
        <dbReference type="PROSITE" id="PS50011"/>
    </source>
</evidence>
<evidence type="ECO:0000313" key="2">
    <source>
        <dbReference type="EMBL" id="KAK7686380.1"/>
    </source>
</evidence>
<dbReference type="InterPro" id="IPR000719">
    <property type="entry name" value="Prot_kinase_dom"/>
</dbReference>
<dbReference type="GO" id="GO:0005524">
    <property type="term" value="F:ATP binding"/>
    <property type="evidence" value="ECO:0007669"/>
    <property type="project" value="InterPro"/>
</dbReference>
<accession>A0AAW0GBC9</accession>
<dbReference type="SUPFAM" id="SSF56112">
    <property type="entry name" value="Protein kinase-like (PK-like)"/>
    <property type="match status" value="1"/>
</dbReference>
<dbReference type="InterPro" id="IPR001245">
    <property type="entry name" value="Ser-Thr/Tyr_kinase_cat_dom"/>
</dbReference>
<proteinExistence type="predicted"/>
<dbReference type="Pfam" id="PF07714">
    <property type="entry name" value="PK_Tyr_Ser-Thr"/>
    <property type="match status" value="1"/>
</dbReference>
<dbReference type="AlphaFoldDB" id="A0AAW0GBC9"/>
<dbReference type="GO" id="GO:0004674">
    <property type="term" value="F:protein serine/threonine kinase activity"/>
    <property type="evidence" value="ECO:0007669"/>
    <property type="project" value="TreeGrafter"/>
</dbReference>
<comment type="caution">
    <text evidence="2">The sequence shown here is derived from an EMBL/GenBank/DDBJ whole genome shotgun (WGS) entry which is preliminary data.</text>
</comment>
<dbReference type="PANTHER" id="PTHR44329">
    <property type="entry name" value="SERINE/THREONINE-PROTEIN KINASE TNNI3K-RELATED"/>
    <property type="match status" value="1"/>
</dbReference>
<name>A0AAW0GBC9_9APHY</name>
<gene>
    <name evidence="2" type="ORF">QCA50_010604</name>
</gene>
<sequence>MPPYISYSQLLYGEGMPAVISEDAMYLTGYVESSFATSRFTARLAAKSTIQNCIVDGELTHIFHIIFVDLSGIMQGVVTSLCSNEIRELHNKLHPAKTYNFFNARFCGVAKKHTQDHTIHHQIRLVLDSSVIVKEILESTSHGLSSGQSIQTATPIDPFSERVAICGAWWLFSAAWNAAVHDLTGGSYLHPDGLAATDLVVQTVEPIAHHVADLIQELLDRLHDTEWSRYRKVFRRVLVKLCRTSGCLPATFLLDDIDDIAKQSFGHGSYSDVYRATFRGYAVALKRLRLFLTDQPGEPSLKSFYQEAILWRQLRHPNILPFIGIDTVSFETGPCIVSPFLAKGDVHKAMKNMPTQAIPVDRWLLEIAKGLDYLHGEGIAHGDVRGANILVDDSLHIKMGDFGLSTFIDSSTLSSGTHAGGTVRWMSPELLKSEISRPNFTSDIYSFGCTCIELYTQQKPFPHIALEPQVMFQVQKGERPQRPRSSWKFMSDEVWGMVSLCLHERPTSRPGMLQIVQHLSKIARINTIALAGGTMRNDDNHNTSDFFFSSFCLPILSLSKEQ</sequence>
<dbReference type="InterPro" id="IPR051681">
    <property type="entry name" value="Ser/Thr_Kinases-Pseudokinases"/>
</dbReference>
<evidence type="ECO:0000313" key="3">
    <source>
        <dbReference type="Proteomes" id="UP001385951"/>
    </source>
</evidence>
<dbReference type="Gene3D" id="1.10.510.10">
    <property type="entry name" value="Transferase(Phosphotransferase) domain 1"/>
    <property type="match status" value="1"/>
</dbReference>
<reference evidence="2 3" key="1">
    <citation type="submission" date="2022-09" db="EMBL/GenBank/DDBJ databases">
        <authorList>
            <person name="Palmer J.M."/>
        </authorList>
    </citation>
    <scope>NUCLEOTIDE SEQUENCE [LARGE SCALE GENOMIC DNA]</scope>
    <source>
        <strain evidence="2 3">DSM 7382</strain>
    </source>
</reference>
<dbReference type="PROSITE" id="PS50011">
    <property type="entry name" value="PROTEIN_KINASE_DOM"/>
    <property type="match status" value="1"/>
</dbReference>